<gene>
    <name evidence="7" type="ORF">Fcan01_14629</name>
</gene>
<dbReference type="Proteomes" id="UP000198287">
    <property type="component" value="Unassembled WGS sequence"/>
</dbReference>
<dbReference type="SUPFAM" id="SSF52151">
    <property type="entry name" value="FabD/lysophospholipase-like"/>
    <property type="match status" value="1"/>
</dbReference>
<name>A0A226E2C6_FOLCA</name>
<dbReference type="CDD" id="cd07211">
    <property type="entry name" value="Pat_PNPLA8"/>
    <property type="match status" value="1"/>
</dbReference>
<organism evidence="7 8">
    <name type="scientific">Folsomia candida</name>
    <name type="common">Springtail</name>
    <dbReference type="NCBI Taxonomy" id="158441"/>
    <lineage>
        <taxon>Eukaryota</taxon>
        <taxon>Metazoa</taxon>
        <taxon>Ecdysozoa</taxon>
        <taxon>Arthropoda</taxon>
        <taxon>Hexapoda</taxon>
        <taxon>Collembola</taxon>
        <taxon>Entomobryomorpha</taxon>
        <taxon>Isotomoidea</taxon>
        <taxon>Isotomidae</taxon>
        <taxon>Proisotominae</taxon>
        <taxon>Folsomia</taxon>
    </lineage>
</organism>
<proteinExistence type="predicted"/>
<protein>
    <submittedName>
        <fullName evidence="7">Calcium-independent phospholipase A2-gamma</fullName>
    </submittedName>
</protein>
<dbReference type="EMBL" id="LNIX01000008">
    <property type="protein sequence ID" value="OXA51184.1"/>
    <property type="molecule type" value="Genomic_DNA"/>
</dbReference>
<feature type="active site" description="Proton acceptor" evidence="4">
    <location>
        <position position="537"/>
    </location>
</feature>
<feature type="short sequence motif" description="DGA/G" evidence="4">
    <location>
        <begin position="537"/>
        <end position="539"/>
    </location>
</feature>
<dbReference type="OMA" id="NSTNICA"/>
<keyword evidence="8" id="KW-1185">Reference proteome</keyword>
<feature type="region of interest" description="Disordered" evidence="5">
    <location>
        <begin position="1"/>
        <end position="33"/>
    </location>
</feature>
<dbReference type="GO" id="GO:0016042">
    <property type="term" value="P:lipid catabolic process"/>
    <property type="evidence" value="ECO:0007669"/>
    <property type="project" value="UniProtKB-UniRule"/>
</dbReference>
<feature type="short sequence motif" description="GXGXXG" evidence="4">
    <location>
        <begin position="360"/>
        <end position="365"/>
    </location>
</feature>
<evidence type="ECO:0000256" key="5">
    <source>
        <dbReference type="SAM" id="MobiDB-lite"/>
    </source>
</evidence>
<evidence type="ECO:0000259" key="6">
    <source>
        <dbReference type="PROSITE" id="PS51635"/>
    </source>
</evidence>
<sequence>MSDSSSSWNGGGRGGPDQEVVKNNSQKVSTSLLKNKMMRQTLLRSSPGGKALMLDLLLLLKDVPAGVMSRVTVALAGVGGGSGNANFVTGSGNSGEPRPPTEGTVINKSNTSSEGSATVSESKTKPNNSSSGDKDRTAADSSNGGGGSDNPKNPEKNKDAQKNIRLTPLSTPIKKASPPLIIPPIQPPSSVLRNVIEINSENNRVIDSKMLPEITREQLLSSSQEEEVFPSTLSSEDKKFIKEDKDKPHPKPELSKFLETNLYWQNIESRTKLLVSLVSKSTSSKHNLITHLDELFSHIYQHTETRSTAVESGAVKVLAKIMKTNEGETVVVNRTREILALLGNNPPTKGQGIKILAIDGGGVRGLVALEVLRALERITGKRTYELFDYICGVSTGSILAFLLGAHKKSLDDAEVLYKELSREIFSQNSFMGSAALLWSHSYYHTPTFEKILKKHCGEMPLITHARDPTLPRVSAISTVVNQERVCPYVFRTYALPPMQRPKYLGGCRYHMWEAVRASAAAPTYFEEFKLGNYLHQDGGVLCNNPTSVAISEAKTIWKDQPLQAVVSLGTGLMLSSRTDKNLNDLIEKEGLSYLSWKGKFLKVLDSATDTESVHNTLNELLPHSIYFRLNPYLSEVVRLDEASPEKLDRVQLETRAYLERNVEKVQFACKTLLREKGVGKKVVDWWYHYA</sequence>
<comment type="caution">
    <text evidence="7">The sequence shown here is derived from an EMBL/GenBank/DDBJ whole genome shotgun (WGS) entry which is preliminary data.</text>
</comment>
<keyword evidence="3 4" id="KW-0443">Lipid metabolism</keyword>
<feature type="compositionally biased region" description="Polar residues" evidence="5">
    <location>
        <begin position="104"/>
        <end position="131"/>
    </location>
</feature>
<dbReference type="STRING" id="158441.A0A226E2C6"/>
<dbReference type="GO" id="GO:0016020">
    <property type="term" value="C:membrane"/>
    <property type="evidence" value="ECO:0007669"/>
    <property type="project" value="TreeGrafter"/>
</dbReference>
<feature type="compositionally biased region" description="Basic and acidic residues" evidence="5">
    <location>
        <begin position="152"/>
        <end position="162"/>
    </location>
</feature>
<dbReference type="PANTHER" id="PTHR24185">
    <property type="entry name" value="CALCIUM-INDEPENDENT PHOSPHOLIPASE A2-GAMMA"/>
    <property type="match status" value="1"/>
</dbReference>
<evidence type="ECO:0000313" key="8">
    <source>
        <dbReference type="Proteomes" id="UP000198287"/>
    </source>
</evidence>
<feature type="active site" description="Nucleophile" evidence="4">
    <location>
        <position position="394"/>
    </location>
</feature>
<dbReference type="PROSITE" id="PS51635">
    <property type="entry name" value="PNPLA"/>
    <property type="match status" value="1"/>
</dbReference>
<evidence type="ECO:0000256" key="2">
    <source>
        <dbReference type="ARBA" id="ARBA00022963"/>
    </source>
</evidence>
<dbReference type="InterPro" id="IPR045217">
    <property type="entry name" value="PNPLA8-like"/>
</dbReference>
<feature type="short sequence motif" description="GXSXG" evidence="4">
    <location>
        <begin position="392"/>
        <end position="396"/>
    </location>
</feature>
<keyword evidence="2 4" id="KW-0442">Lipid degradation</keyword>
<feature type="compositionally biased region" description="Polar residues" evidence="5">
    <location>
        <begin position="21"/>
        <end position="33"/>
    </location>
</feature>
<feature type="domain" description="PNPLA" evidence="6">
    <location>
        <begin position="356"/>
        <end position="550"/>
    </location>
</feature>
<dbReference type="Pfam" id="PF01734">
    <property type="entry name" value="Patatin"/>
    <property type="match status" value="1"/>
</dbReference>
<reference evidence="7 8" key="1">
    <citation type="submission" date="2015-12" db="EMBL/GenBank/DDBJ databases">
        <title>The genome of Folsomia candida.</title>
        <authorList>
            <person name="Faddeeva A."/>
            <person name="Derks M.F."/>
            <person name="Anvar Y."/>
            <person name="Smit S."/>
            <person name="Van Straalen N."/>
            <person name="Roelofs D."/>
        </authorList>
    </citation>
    <scope>NUCLEOTIDE SEQUENCE [LARGE SCALE GENOMIC DNA]</scope>
    <source>
        <strain evidence="7 8">VU population</strain>
        <tissue evidence="7">Whole body</tissue>
    </source>
</reference>
<dbReference type="GO" id="GO:0047499">
    <property type="term" value="F:calcium-independent phospholipase A2 activity"/>
    <property type="evidence" value="ECO:0007669"/>
    <property type="project" value="TreeGrafter"/>
</dbReference>
<evidence type="ECO:0000256" key="1">
    <source>
        <dbReference type="ARBA" id="ARBA00022801"/>
    </source>
</evidence>
<keyword evidence="1 4" id="KW-0378">Hydrolase</keyword>
<dbReference type="OrthoDB" id="630895at2759"/>
<dbReference type="Gene3D" id="3.40.1090.10">
    <property type="entry name" value="Cytosolic phospholipase A2 catalytic domain"/>
    <property type="match status" value="1"/>
</dbReference>
<dbReference type="AlphaFoldDB" id="A0A226E2C6"/>
<evidence type="ECO:0000313" key="7">
    <source>
        <dbReference type="EMBL" id="OXA51184.1"/>
    </source>
</evidence>
<dbReference type="PANTHER" id="PTHR24185:SF1">
    <property type="entry name" value="CALCIUM-INDEPENDENT PHOSPHOLIPASE A2-GAMMA"/>
    <property type="match status" value="1"/>
</dbReference>
<evidence type="ECO:0000256" key="4">
    <source>
        <dbReference type="PROSITE-ProRule" id="PRU01161"/>
    </source>
</evidence>
<dbReference type="GO" id="GO:0019369">
    <property type="term" value="P:arachidonate metabolic process"/>
    <property type="evidence" value="ECO:0007669"/>
    <property type="project" value="TreeGrafter"/>
</dbReference>
<evidence type="ECO:0000256" key="3">
    <source>
        <dbReference type="ARBA" id="ARBA00023098"/>
    </source>
</evidence>
<dbReference type="InterPro" id="IPR002641">
    <property type="entry name" value="PNPLA_dom"/>
</dbReference>
<accession>A0A226E2C6</accession>
<dbReference type="InterPro" id="IPR016035">
    <property type="entry name" value="Acyl_Trfase/lysoPLipase"/>
</dbReference>
<feature type="region of interest" description="Disordered" evidence="5">
    <location>
        <begin position="78"/>
        <end position="163"/>
    </location>
</feature>